<gene>
    <name evidence="1" type="ORF">B0J12DRAFT_687630</name>
</gene>
<name>A0ABQ8FS68_9PEZI</name>
<comment type="caution">
    <text evidence="1">The sequence shown here is derived from an EMBL/GenBank/DDBJ whole genome shotgun (WGS) entry which is preliminary data.</text>
</comment>
<evidence type="ECO:0000313" key="1">
    <source>
        <dbReference type="EMBL" id="KAH7020667.1"/>
    </source>
</evidence>
<reference evidence="1 2" key="1">
    <citation type="journal article" date="2021" name="Nat. Commun.">
        <title>Genetic determinants of endophytism in the Arabidopsis root mycobiome.</title>
        <authorList>
            <person name="Mesny F."/>
            <person name="Miyauchi S."/>
            <person name="Thiergart T."/>
            <person name="Pickel B."/>
            <person name="Atanasova L."/>
            <person name="Karlsson M."/>
            <person name="Huettel B."/>
            <person name="Barry K.W."/>
            <person name="Haridas S."/>
            <person name="Chen C."/>
            <person name="Bauer D."/>
            <person name="Andreopoulos W."/>
            <person name="Pangilinan J."/>
            <person name="LaButti K."/>
            <person name="Riley R."/>
            <person name="Lipzen A."/>
            <person name="Clum A."/>
            <person name="Drula E."/>
            <person name="Henrissat B."/>
            <person name="Kohler A."/>
            <person name="Grigoriev I.V."/>
            <person name="Martin F.M."/>
            <person name="Hacquard S."/>
        </authorList>
    </citation>
    <scope>NUCLEOTIDE SEQUENCE [LARGE SCALE GENOMIC DNA]</scope>
    <source>
        <strain evidence="1 2">MPI-SDFR-AT-0080</strain>
    </source>
</reference>
<accession>A0ABQ8FS68</accession>
<dbReference type="EMBL" id="JAGTJR010000066">
    <property type="protein sequence ID" value="KAH7020667.1"/>
    <property type="molecule type" value="Genomic_DNA"/>
</dbReference>
<protein>
    <submittedName>
        <fullName evidence="1">Uncharacterized protein</fullName>
    </submittedName>
</protein>
<dbReference type="Proteomes" id="UP000774617">
    <property type="component" value="Unassembled WGS sequence"/>
</dbReference>
<sequence length="115" mass="13274">MLRDARRLFRWSEEQIYAARRLWWALQSQGEAAQVRRLLMFSASFIFQTVGDRPFDSGLVHFLAVLGIDQDMGRLQRAKDYSYMLAGLVYCARVLAAEALLPSAEREEQGDTERD</sequence>
<keyword evidence="2" id="KW-1185">Reference proteome</keyword>
<proteinExistence type="predicted"/>
<organism evidence="1 2">
    <name type="scientific">Macrophomina phaseolina</name>
    <dbReference type="NCBI Taxonomy" id="35725"/>
    <lineage>
        <taxon>Eukaryota</taxon>
        <taxon>Fungi</taxon>
        <taxon>Dikarya</taxon>
        <taxon>Ascomycota</taxon>
        <taxon>Pezizomycotina</taxon>
        <taxon>Dothideomycetes</taxon>
        <taxon>Dothideomycetes incertae sedis</taxon>
        <taxon>Botryosphaeriales</taxon>
        <taxon>Botryosphaeriaceae</taxon>
        <taxon>Macrophomina</taxon>
    </lineage>
</organism>
<evidence type="ECO:0000313" key="2">
    <source>
        <dbReference type="Proteomes" id="UP000774617"/>
    </source>
</evidence>